<evidence type="ECO:0000256" key="7">
    <source>
        <dbReference type="SAM" id="Phobius"/>
    </source>
</evidence>
<keyword evidence="7" id="KW-0812">Transmembrane</keyword>
<sequence length="727" mass="82244">MKKGLIIITNFLIVIFSIFFVVLYARKQSASMKAYNTENFMTMSIGMEQVTTNYMEGEQRLCDSWAACINSRKMNMTEAMSYLKVAQRIQNVSAHIIRLDSFTGYSNKPKIDNPNEFTVSYQEIDIFSSLNELLGQQDQVRVTRSYTNPMNGIQSIAFCDLLELRVDESESGNRNTAASETSTSKSKSSKFEKAVLMRVIPVEMLASKWVFPSEKYSDAQISMIDSEGNYILKGKSFKNSNFFEFYKSYNQINKEAFENLRSKIHETGMFTMQNSKKINCLIVHIPVNTSFDWTLLTYIPMEDITKNNIDWPLVIVVSVSLIILLIFDILVIMRFNLNLAAAAKEADLANKAKTVFLSTMSHDIRTPMNAIIGLTTIAEKKVSDAEAVSDYLHKIKLASNHLLTLINDILDISKVEHGNISLSPVRFSILDLAENLENMALPMVRQKNIVFIFQKNNITQKYLFADQLRINQIFINILSNAIKYTPDNKEVFVELSEEPCDKEKFIKLVYKVSDKGIGMPESFMEIMYEPFMRQTDSRINTIQGTGLGLAITKKMVDMMGGKIECQSKEGEGTTFTVTLELEVSESERNAATQEENDADLTDVKVLVVEDMDVNWEIISTLLEMYGIKCSRAENGKVAVDTLRDMKPGQFDVVFMDIQMPVMNGLEASRQIRKLENPHAAGIPIIAMTADAFSENVAECFAAGMNGHIAKPIDINNVVRELRKIRQS</sequence>
<reference evidence="10 11" key="1">
    <citation type="submission" date="2020-08" db="EMBL/GenBank/DDBJ databases">
        <title>Genomic Encyclopedia of Type Strains, Phase IV (KMG-IV): sequencing the most valuable type-strain genomes for metagenomic binning, comparative biology and taxonomic classification.</title>
        <authorList>
            <person name="Goeker M."/>
        </authorList>
    </citation>
    <scope>NUCLEOTIDE SEQUENCE [LARGE SCALE GENOMIC DNA]</scope>
    <source>
        <strain evidence="10 11">DSM 103462</strain>
    </source>
</reference>
<feature type="transmembrane region" description="Helical" evidence="7">
    <location>
        <begin position="6"/>
        <end position="25"/>
    </location>
</feature>
<dbReference type="GO" id="GO:0000155">
    <property type="term" value="F:phosphorelay sensor kinase activity"/>
    <property type="evidence" value="ECO:0007669"/>
    <property type="project" value="InterPro"/>
</dbReference>
<dbReference type="InterPro" id="IPR003661">
    <property type="entry name" value="HisK_dim/P_dom"/>
</dbReference>
<gene>
    <name evidence="10" type="ORF">HNP76_002101</name>
</gene>
<accession>A0A7W8GAF0</accession>
<dbReference type="InterPro" id="IPR001789">
    <property type="entry name" value="Sig_transdc_resp-reg_receiver"/>
</dbReference>
<dbReference type="PROSITE" id="PS50109">
    <property type="entry name" value="HIS_KIN"/>
    <property type="match status" value="1"/>
</dbReference>
<keyword evidence="4" id="KW-0808">Transferase</keyword>
<feature type="modified residue" description="4-aspartylphosphate" evidence="6">
    <location>
        <position position="656"/>
    </location>
</feature>
<dbReference type="InterPro" id="IPR004358">
    <property type="entry name" value="Sig_transdc_His_kin-like_C"/>
</dbReference>
<evidence type="ECO:0000259" key="9">
    <source>
        <dbReference type="PROSITE" id="PS50110"/>
    </source>
</evidence>
<dbReference type="EMBL" id="JACHFQ010000006">
    <property type="protein sequence ID" value="MBB5226720.1"/>
    <property type="molecule type" value="Genomic_DNA"/>
</dbReference>
<evidence type="ECO:0000256" key="3">
    <source>
        <dbReference type="ARBA" id="ARBA00022553"/>
    </source>
</evidence>
<feature type="domain" description="Histidine kinase" evidence="8">
    <location>
        <begin position="359"/>
        <end position="583"/>
    </location>
</feature>
<dbReference type="Gene3D" id="3.40.50.2300">
    <property type="match status" value="1"/>
</dbReference>
<name>A0A7W8GAF0_9SPIR</name>
<dbReference type="EC" id="2.7.13.3" evidence="2"/>
<evidence type="ECO:0000313" key="10">
    <source>
        <dbReference type="EMBL" id="MBB5226720.1"/>
    </source>
</evidence>
<dbReference type="PANTHER" id="PTHR43719">
    <property type="entry name" value="TWO-COMPONENT HISTIDINE KINASE"/>
    <property type="match status" value="1"/>
</dbReference>
<evidence type="ECO:0000259" key="8">
    <source>
        <dbReference type="PROSITE" id="PS50109"/>
    </source>
</evidence>
<feature type="domain" description="Response regulatory" evidence="9">
    <location>
        <begin position="604"/>
        <end position="725"/>
    </location>
</feature>
<evidence type="ECO:0000256" key="4">
    <source>
        <dbReference type="ARBA" id="ARBA00022679"/>
    </source>
</evidence>
<dbReference type="InterPro" id="IPR036097">
    <property type="entry name" value="HisK_dim/P_sf"/>
</dbReference>
<dbReference type="InterPro" id="IPR036890">
    <property type="entry name" value="HATPase_C_sf"/>
</dbReference>
<dbReference type="Gene3D" id="3.30.565.10">
    <property type="entry name" value="Histidine kinase-like ATPase, C-terminal domain"/>
    <property type="match status" value="1"/>
</dbReference>
<dbReference type="AlphaFoldDB" id="A0A7W8GAF0"/>
<dbReference type="PRINTS" id="PR00344">
    <property type="entry name" value="BCTRLSENSOR"/>
</dbReference>
<dbReference type="SMART" id="SM00388">
    <property type="entry name" value="HisKA"/>
    <property type="match status" value="1"/>
</dbReference>
<keyword evidence="3 6" id="KW-0597">Phosphoprotein</keyword>
<dbReference type="Proteomes" id="UP000518887">
    <property type="component" value="Unassembled WGS sequence"/>
</dbReference>
<feature type="transmembrane region" description="Helical" evidence="7">
    <location>
        <begin position="311"/>
        <end position="332"/>
    </location>
</feature>
<dbReference type="PROSITE" id="PS50110">
    <property type="entry name" value="RESPONSE_REGULATORY"/>
    <property type="match status" value="1"/>
</dbReference>
<dbReference type="Pfam" id="PF00512">
    <property type="entry name" value="HisKA"/>
    <property type="match status" value="1"/>
</dbReference>
<dbReference type="SMART" id="SM00387">
    <property type="entry name" value="HATPase_c"/>
    <property type="match status" value="1"/>
</dbReference>
<dbReference type="Pfam" id="PF00072">
    <property type="entry name" value="Response_reg"/>
    <property type="match status" value="1"/>
</dbReference>
<dbReference type="FunFam" id="3.30.565.10:FF:000006">
    <property type="entry name" value="Sensor histidine kinase WalK"/>
    <property type="match status" value="1"/>
</dbReference>
<comment type="caution">
    <text evidence="10">The sequence shown here is derived from an EMBL/GenBank/DDBJ whole genome shotgun (WGS) entry which is preliminary data.</text>
</comment>
<evidence type="ECO:0000256" key="5">
    <source>
        <dbReference type="ARBA" id="ARBA00022777"/>
    </source>
</evidence>
<keyword evidence="11" id="KW-1185">Reference proteome</keyword>
<dbReference type="InterPro" id="IPR003594">
    <property type="entry name" value="HATPase_dom"/>
</dbReference>
<dbReference type="CDD" id="cd17546">
    <property type="entry name" value="REC_hyHK_CKI1_RcsC-like"/>
    <property type="match status" value="1"/>
</dbReference>
<dbReference type="InterPro" id="IPR005467">
    <property type="entry name" value="His_kinase_dom"/>
</dbReference>
<evidence type="ECO:0000256" key="6">
    <source>
        <dbReference type="PROSITE-ProRule" id="PRU00169"/>
    </source>
</evidence>
<keyword evidence="5 10" id="KW-0418">Kinase</keyword>
<dbReference type="SMART" id="SM00448">
    <property type="entry name" value="REC"/>
    <property type="match status" value="1"/>
</dbReference>
<evidence type="ECO:0000313" key="11">
    <source>
        <dbReference type="Proteomes" id="UP000518887"/>
    </source>
</evidence>
<protein>
    <recommendedName>
        <fullName evidence="2">histidine kinase</fullName>
        <ecNumber evidence="2">2.7.13.3</ecNumber>
    </recommendedName>
</protein>
<dbReference type="SUPFAM" id="SSF52172">
    <property type="entry name" value="CheY-like"/>
    <property type="match status" value="1"/>
</dbReference>
<dbReference type="InterPro" id="IPR050956">
    <property type="entry name" value="2C_system_His_kinase"/>
</dbReference>
<dbReference type="PANTHER" id="PTHR43719:SF28">
    <property type="entry name" value="PEROXIDE STRESS-ACTIVATED HISTIDINE KINASE MAK1-RELATED"/>
    <property type="match status" value="1"/>
</dbReference>
<evidence type="ECO:0000256" key="1">
    <source>
        <dbReference type="ARBA" id="ARBA00000085"/>
    </source>
</evidence>
<dbReference type="CDD" id="cd00082">
    <property type="entry name" value="HisKA"/>
    <property type="match status" value="1"/>
</dbReference>
<dbReference type="SUPFAM" id="SSF47384">
    <property type="entry name" value="Homodimeric domain of signal transducing histidine kinase"/>
    <property type="match status" value="1"/>
</dbReference>
<dbReference type="SUPFAM" id="SSF55874">
    <property type="entry name" value="ATPase domain of HSP90 chaperone/DNA topoisomerase II/histidine kinase"/>
    <property type="match status" value="1"/>
</dbReference>
<keyword evidence="7" id="KW-0472">Membrane</keyword>
<proteinExistence type="predicted"/>
<dbReference type="Gene3D" id="1.10.287.130">
    <property type="match status" value="1"/>
</dbReference>
<organism evidence="10 11">
    <name type="scientific">Treponema ruminis</name>
    <dbReference type="NCBI Taxonomy" id="744515"/>
    <lineage>
        <taxon>Bacteria</taxon>
        <taxon>Pseudomonadati</taxon>
        <taxon>Spirochaetota</taxon>
        <taxon>Spirochaetia</taxon>
        <taxon>Spirochaetales</taxon>
        <taxon>Treponemataceae</taxon>
        <taxon>Treponema</taxon>
    </lineage>
</organism>
<dbReference type="RefSeq" id="WP_184660235.1">
    <property type="nucleotide sequence ID" value="NZ_CP031518.1"/>
</dbReference>
<evidence type="ECO:0000256" key="2">
    <source>
        <dbReference type="ARBA" id="ARBA00012438"/>
    </source>
</evidence>
<dbReference type="InterPro" id="IPR011006">
    <property type="entry name" value="CheY-like_superfamily"/>
</dbReference>
<keyword evidence="7" id="KW-1133">Transmembrane helix</keyword>
<comment type="catalytic activity">
    <reaction evidence="1">
        <text>ATP + protein L-histidine = ADP + protein N-phospho-L-histidine.</text>
        <dbReference type="EC" id="2.7.13.3"/>
    </reaction>
</comment>
<dbReference type="Pfam" id="PF02518">
    <property type="entry name" value="HATPase_c"/>
    <property type="match status" value="1"/>
</dbReference>